<comment type="caution">
    <text evidence="2">The sequence shown here is derived from an EMBL/GenBank/DDBJ whole genome shotgun (WGS) entry which is preliminary data.</text>
</comment>
<protein>
    <submittedName>
        <fullName evidence="2">Uncharacterized protein</fullName>
    </submittedName>
</protein>
<evidence type="ECO:0000313" key="3">
    <source>
        <dbReference type="Proteomes" id="UP001465976"/>
    </source>
</evidence>
<gene>
    <name evidence="2" type="ORF">V5O48_016692</name>
</gene>
<feature type="compositionally biased region" description="Polar residues" evidence="1">
    <location>
        <begin position="57"/>
        <end position="72"/>
    </location>
</feature>
<name>A0ABR3ERA1_9AGAR</name>
<accession>A0ABR3ERA1</accession>
<reference evidence="2 3" key="1">
    <citation type="submission" date="2024-02" db="EMBL/GenBank/DDBJ databases">
        <title>A draft genome for the cacao thread blight pathogen Marasmius crinis-equi.</title>
        <authorList>
            <person name="Cohen S.P."/>
            <person name="Baruah I.K."/>
            <person name="Amoako-Attah I."/>
            <person name="Bukari Y."/>
            <person name="Meinhardt L.W."/>
            <person name="Bailey B.A."/>
        </authorList>
    </citation>
    <scope>NUCLEOTIDE SEQUENCE [LARGE SCALE GENOMIC DNA]</scope>
    <source>
        <strain evidence="2 3">GH-76</strain>
    </source>
</reference>
<dbReference type="Proteomes" id="UP001465976">
    <property type="component" value="Unassembled WGS sequence"/>
</dbReference>
<feature type="region of interest" description="Disordered" evidence="1">
    <location>
        <begin position="211"/>
        <end position="286"/>
    </location>
</feature>
<feature type="region of interest" description="Disordered" evidence="1">
    <location>
        <begin position="1"/>
        <end position="119"/>
    </location>
</feature>
<proteinExistence type="predicted"/>
<feature type="compositionally biased region" description="Pro residues" evidence="1">
    <location>
        <begin position="31"/>
        <end position="46"/>
    </location>
</feature>
<sequence length="422" mass="44983">MSIDVEMTAIQKTPTTNPPPSVPHVVDLQTPDPPLPAPPPPTPPQTTPSLPRDDSSAPAQDSVTPASQQSQDSDLDALIDSLNDEPTTPGPSRAKGKERASPSKSLKPSPSVQELKAPWKDAGARVLQSITDYGDRLDTIDAGYKTGLLELHNKFSSRDALVEQLCALSGKMAKRVDVLTQGQRAVVRSIDAQARELKELKQLITSLHNSFTNSAGEEERPRKRVNTNNGTFASLSTPSPPLPLSAVPASTPVAVMAPSSSSTAPAPPQQVAHPVAATAPTSIPTPSGPMLTVQSTTPMFTPAAPPAPVATGPQIHSLPVAHSSTGNAPMLHVSNDVGFSVRVHPVTFPIGEHNYTSMANNVIKLLRRHNRISTRVRGRREGASTLLMVWKTQNKAKAFFNLWHEETPAEGEWPGVSVSLDF</sequence>
<evidence type="ECO:0000313" key="2">
    <source>
        <dbReference type="EMBL" id="KAL0565330.1"/>
    </source>
</evidence>
<feature type="compositionally biased region" description="Low complexity" evidence="1">
    <location>
        <begin position="102"/>
        <end position="111"/>
    </location>
</feature>
<feature type="compositionally biased region" description="Low complexity" evidence="1">
    <location>
        <begin position="244"/>
        <end position="281"/>
    </location>
</feature>
<organism evidence="2 3">
    <name type="scientific">Marasmius crinis-equi</name>
    <dbReference type="NCBI Taxonomy" id="585013"/>
    <lineage>
        <taxon>Eukaryota</taxon>
        <taxon>Fungi</taxon>
        <taxon>Dikarya</taxon>
        <taxon>Basidiomycota</taxon>
        <taxon>Agaricomycotina</taxon>
        <taxon>Agaricomycetes</taxon>
        <taxon>Agaricomycetidae</taxon>
        <taxon>Agaricales</taxon>
        <taxon>Marasmiineae</taxon>
        <taxon>Marasmiaceae</taxon>
        <taxon>Marasmius</taxon>
    </lineage>
</organism>
<keyword evidence="3" id="KW-1185">Reference proteome</keyword>
<dbReference type="EMBL" id="JBAHYK010002316">
    <property type="protein sequence ID" value="KAL0565330.1"/>
    <property type="molecule type" value="Genomic_DNA"/>
</dbReference>
<evidence type="ECO:0000256" key="1">
    <source>
        <dbReference type="SAM" id="MobiDB-lite"/>
    </source>
</evidence>